<dbReference type="InterPro" id="IPR013786">
    <property type="entry name" value="AcylCoA_DH/ox_N"/>
</dbReference>
<evidence type="ECO:0000313" key="9">
    <source>
        <dbReference type="EMBL" id="SVA03615.1"/>
    </source>
</evidence>
<evidence type="ECO:0000259" key="7">
    <source>
        <dbReference type="Pfam" id="PF02770"/>
    </source>
</evidence>
<dbReference type="GO" id="GO:0050660">
    <property type="term" value="F:flavin adenine dinucleotide binding"/>
    <property type="evidence" value="ECO:0007669"/>
    <property type="project" value="InterPro"/>
</dbReference>
<sequence length="389" mass="43995">MDFNFTIQQTRFREELRDFLRAEVPLEKQEVFGLLTEEQYQFGREINLKLAERDWLAVGWPEEHGGGGRGPIEQGILAEDLGYWHVPKSGSIGLGIVGPAIMVFGTQDQKDRYLKPIARGEVEYCQGFSEPNVGSDLASLELRAERDGDEYVLNGSKMFTSYAFHADYMYLLARTDPQAQKHRGISIFIADLKTRGISLTPLPYINGEMAAQTHFDNVRLPLSCLIGEENRGWYHAMTTLDYERSGLFRYANVRRVFDDFSEFCQGQAPDGGQPLAEHPLVRHQLAQRRLGMETWKLLCWNVAWMQSSGALPNSEASVAFLYGSEERLRFAEMAMEVLGPYSTLRHGDPMAPLQGNIEGIHREAMHLHGAGTTEIHRNIIAQRGLGMPR</sequence>
<proteinExistence type="inferred from homology"/>
<dbReference type="Gene3D" id="1.10.540.10">
    <property type="entry name" value="Acyl-CoA dehydrogenase/oxidase, N-terminal domain"/>
    <property type="match status" value="1"/>
</dbReference>
<evidence type="ECO:0000256" key="1">
    <source>
        <dbReference type="ARBA" id="ARBA00001974"/>
    </source>
</evidence>
<dbReference type="GO" id="GO:0016627">
    <property type="term" value="F:oxidoreductase activity, acting on the CH-CH group of donors"/>
    <property type="evidence" value="ECO:0007669"/>
    <property type="project" value="InterPro"/>
</dbReference>
<dbReference type="Gene3D" id="2.40.110.10">
    <property type="entry name" value="Butyryl-CoA Dehydrogenase, subunit A, domain 2"/>
    <property type="match status" value="1"/>
</dbReference>
<evidence type="ECO:0000259" key="6">
    <source>
        <dbReference type="Pfam" id="PF00441"/>
    </source>
</evidence>
<keyword evidence="3" id="KW-0285">Flavoprotein</keyword>
<dbReference type="InterPro" id="IPR037069">
    <property type="entry name" value="AcylCoA_DH/ox_N_sf"/>
</dbReference>
<dbReference type="PANTHER" id="PTHR43292">
    <property type="entry name" value="ACYL-COA DEHYDROGENASE"/>
    <property type="match status" value="1"/>
</dbReference>
<comment type="cofactor">
    <cofactor evidence="1">
        <name>FAD</name>
        <dbReference type="ChEBI" id="CHEBI:57692"/>
    </cofactor>
</comment>
<evidence type="ECO:0000256" key="5">
    <source>
        <dbReference type="ARBA" id="ARBA00023002"/>
    </source>
</evidence>
<protein>
    <recommendedName>
        <fullName evidence="10">Acyl-CoA dehydrogenase</fullName>
    </recommendedName>
</protein>
<dbReference type="Gene3D" id="1.20.140.10">
    <property type="entry name" value="Butyryl-CoA Dehydrogenase, subunit A, domain 3"/>
    <property type="match status" value="1"/>
</dbReference>
<feature type="domain" description="Acyl-CoA oxidase/dehydrogenase middle" evidence="7">
    <location>
        <begin position="125"/>
        <end position="218"/>
    </location>
</feature>
<dbReference type="InterPro" id="IPR009075">
    <property type="entry name" value="AcylCo_DH/oxidase_C"/>
</dbReference>
<evidence type="ECO:0000256" key="4">
    <source>
        <dbReference type="ARBA" id="ARBA00022827"/>
    </source>
</evidence>
<comment type="similarity">
    <text evidence="2">Belongs to the acyl-CoA dehydrogenase family.</text>
</comment>
<evidence type="ECO:0000259" key="8">
    <source>
        <dbReference type="Pfam" id="PF02771"/>
    </source>
</evidence>
<gene>
    <name evidence="9" type="ORF">METZ01_LOCUS56469</name>
</gene>
<dbReference type="InterPro" id="IPR052161">
    <property type="entry name" value="Mycobact_Acyl-CoA_DH"/>
</dbReference>
<dbReference type="InterPro" id="IPR009100">
    <property type="entry name" value="AcylCoA_DH/oxidase_NM_dom_sf"/>
</dbReference>
<dbReference type="InterPro" id="IPR036250">
    <property type="entry name" value="AcylCo_DH-like_C"/>
</dbReference>
<evidence type="ECO:0000256" key="2">
    <source>
        <dbReference type="ARBA" id="ARBA00009347"/>
    </source>
</evidence>
<organism evidence="9">
    <name type="scientific">marine metagenome</name>
    <dbReference type="NCBI Taxonomy" id="408172"/>
    <lineage>
        <taxon>unclassified sequences</taxon>
        <taxon>metagenomes</taxon>
        <taxon>ecological metagenomes</taxon>
    </lineage>
</organism>
<dbReference type="PANTHER" id="PTHR43292:SF3">
    <property type="entry name" value="ACYL-COA DEHYDROGENASE FADE29"/>
    <property type="match status" value="1"/>
</dbReference>
<dbReference type="EMBL" id="UINC01003129">
    <property type="protein sequence ID" value="SVA03615.1"/>
    <property type="molecule type" value="Genomic_DNA"/>
</dbReference>
<reference evidence="9" key="1">
    <citation type="submission" date="2018-05" db="EMBL/GenBank/DDBJ databases">
        <authorList>
            <person name="Lanie J.A."/>
            <person name="Ng W.-L."/>
            <person name="Kazmierczak K.M."/>
            <person name="Andrzejewski T.M."/>
            <person name="Davidsen T.M."/>
            <person name="Wayne K.J."/>
            <person name="Tettelin H."/>
            <person name="Glass J.I."/>
            <person name="Rusch D."/>
            <person name="Podicherti R."/>
            <person name="Tsui H.-C.T."/>
            <person name="Winkler M.E."/>
        </authorList>
    </citation>
    <scope>NUCLEOTIDE SEQUENCE</scope>
</reference>
<evidence type="ECO:0000256" key="3">
    <source>
        <dbReference type="ARBA" id="ARBA00022630"/>
    </source>
</evidence>
<dbReference type="GO" id="GO:0005886">
    <property type="term" value="C:plasma membrane"/>
    <property type="evidence" value="ECO:0007669"/>
    <property type="project" value="TreeGrafter"/>
</dbReference>
<accession>A0A381SHU0</accession>
<dbReference type="InterPro" id="IPR046373">
    <property type="entry name" value="Acyl-CoA_Oxase/DH_mid-dom_sf"/>
</dbReference>
<dbReference type="Pfam" id="PF02770">
    <property type="entry name" value="Acyl-CoA_dh_M"/>
    <property type="match status" value="1"/>
</dbReference>
<dbReference type="SUPFAM" id="SSF56645">
    <property type="entry name" value="Acyl-CoA dehydrogenase NM domain-like"/>
    <property type="match status" value="1"/>
</dbReference>
<feature type="domain" description="Acyl-CoA dehydrogenase/oxidase C-terminal" evidence="6">
    <location>
        <begin position="230"/>
        <end position="384"/>
    </location>
</feature>
<dbReference type="AlphaFoldDB" id="A0A381SHU0"/>
<evidence type="ECO:0008006" key="10">
    <source>
        <dbReference type="Google" id="ProtNLM"/>
    </source>
</evidence>
<keyword evidence="5" id="KW-0560">Oxidoreductase</keyword>
<dbReference type="Pfam" id="PF02771">
    <property type="entry name" value="Acyl-CoA_dh_N"/>
    <property type="match status" value="1"/>
</dbReference>
<keyword evidence="4" id="KW-0274">FAD</keyword>
<feature type="domain" description="Acyl-CoA dehydrogenase/oxidase N-terminal" evidence="8">
    <location>
        <begin position="8"/>
        <end position="121"/>
    </location>
</feature>
<dbReference type="InterPro" id="IPR006091">
    <property type="entry name" value="Acyl-CoA_Oxase/DH_mid-dom"/>
</dbReference>
<dbReference type="SUPFAM" id="SSF47203">
    <property type="entry name" value="Acyl-CoA dehydrogenase C-terminal domain-like"/>
    <property type="match status" value="1"/>
</dbReference>
<name>A0A381SHU0_9ZZZZ</name>
<dbReference type="Pfam" id="PF00441">
    <property type="entry name" value="Acyl-CoA_dh_1"/>
    <property type="match status" value="1"/>
</dbReference>